<comment type="caution">
    <text evidence="2">The sequence shown here is derived from an EMBL/GenBank/DDBJ whole genome shotgun (WGS) entry which is preliminary data.</text>
</comment>
<evidence type="ECO:0000256" key="1">
    <source>
        <dbReference type="SAM" id="MobiDB-lite"/>
    </source>
</evidence>
<accession>A0A2T5LRN1</accession>
<organism evidence="2 3">
    <name type="scientific">Aspergillus ochraceoroseus IBT 24754</name>
    <dbReference type="NCBI Taxonomy" id="1392256"/>
    <lineage>
        <taxon>Eukaryota</taxon>
        <taxon>Fungi</taxon>
        <taxon>Dikarya</taxon>
        <taxon>Ascomycota</taxon>
        <taxon>Pezizomycotina</taxon>
        <taxon>Eurotiomycetes</taxon>
        <taxon>Eurotiomycetidae</taxon>
        <taxon>Eurotiales</taxon>
        <taxon>Aspergillaceae</taxon>
        <taxon>Aspergillus</taxon>
        <taxon>Aspergillus subgen. Nidulantes</taxon>
    </lineage>
</organism>
<protein>
    <submittedName>
        <fullName evidence="2">Uncharacterized protein</fullName>
    </submittedName>
</protein>
<dbReference type="GeneID" id="63817043"/>
<dbReference type="AlphaFoldDB" id="A0A2T5LRN1"/>
<proteinExistence type="predicted"/>
<dbReference type="VEuPathDB" id="FungiDB:P175DRAFT_0534719"/>
<evidence type="ECO:0000313" key="2">
    <source>
        <dbReference type="EMBL" id="PTU18936.1"/>
    </source>
</evidence>
<dbReference type="EMBL" id="MSFN02000007">
    <property type="protein sequence ID" value="PTU18936.1"/>
    <property type="molecule type" value="Genomic_DNA"/>
</dbReference>
<dbReference type="Proteomes" id="UP000244073">
    <property type="component" value="Unassembled WGS sequence"/>
</dbReference>
<dbReference type="RefSeq" id="XP_040750328.1">
    <property type="nucleotide sequence ID" value="XM_040900161.1"/>
</dbReference>
<reference evidence="2 3" key="1">
    <citation type="journal article" date="2018" name="Proc. Natl. Acad. Sci. U.S.A.">
        <title>Linking secondary metabolites to gene clusters through genome sequencing of six diverse Aspergillus species.</title>
        <authorList>
            <person name="Kaerboelling I."/>
            <person name="Vesth T.C."/>
            <person name="Frisvad J.C."/>
            <person name="Nybo J.L."/>
            <person name="Theobald S."/>
            <person name="Kuo A."/>
            <person name="Bowyer P."/>
            <person name="Matsuda Y."/>
            <person name="Mondo S."/>
            <person name="Lyhne E.K."/>
            <person name="Kogle M.E."/>
            <person name="Clum A."/>
            <person name="Lipzen A."/>
            <person name="Salamov A."/>
            <person name="Ngan C.Y."/>
            <person name="Daum C."/>
            <person name="Chiniquy J."/>
            <person name="Barry K."/>
            <person name="LaButti K."/>
            <person name="Haridas S."/>
            <person name="Simmons B.A."/>
            <person name="Magnuson J.K."/>
            <person name="Mortensen U.H."/>
            <person name="Larsen T.O."/>
            <person name="Grigoriev I.V."/>
            <person name="Baker S.E."/>
            <person name="Andersen M.R."/>
        </authorList>
    </citation>
    <scope>NUCLEOTIDE SEQUENCE [LARGE SCALE GENOMIC DNA]</scope>
    <source>
        <strain evidence="2 3">IBT 24754</strain>
    </source>
</reference>
<sequence length="181" mass="20513">MRSITMGPSVPEPLSILHTRQQINETIPVHYWNQDEQYEVYQTSTRSPQSYRCMIKSMKRSYSSHRSRCYKTSQSTFSSSTRDVSDLPSLSLNKVNTVDRRAEERTPIHMHQTDQSSSTKTELQGELSLWAYPATPISLPANPNTQLIYPILRTSSGIARVTEFQCTLAMIGLASNLTTAH</sequence>
<gene>
    <name evidence="2" type="ORF">P175DRAFT_0534719</name>
</gene>
<evidence type="ECO:0000313" key="3">
    <source>
        <dbReference type="Proteomes" id="UP000244073"/>
    </source>
</evidence>
<feature type="region of interest" description="Disordered" evidence="1">
    <location>
        <begin position="101"/>
        <end position="120"/>
    </location>
</feature>
<name>A0A2T5LRN1_9EURO</name>